<organism evidence="2 3">
    <name type="scientific">Sporomusa acidovorans (strain ATCC 49682 / DSM 3132 / Mol)</name>
    <dbReference type="NCBI Taxonomy" id="1123286"/>
    <lineage>
        <taxon>Bacteria</taxon>
        <taxon>Bacillati</taxon>
        <taxon>Bacillota</taxon>
        <taxon>Negativicutes</taxon>
        <taxon>Selenomonadales</taxon>
        <taxon>Sporomusaceae</taxon>
        <taxon>Sporomusa</taxon>
    </lineage>
</organism>
<keyword evidence="1" id="KW-0812">Transmembrane</keyword>
<feature type="transmembrane region" description="Helical" evidence="1">
    <location>
        <begin position="65"/>
        <end position="88"/>
    </location>
</feature>
<dbReference type="InterPro" id="IPR048147">
    <property type="entry name" value="CBO0543-like"/>
</dbReference>
<keyword evidence="3" id="KW-1185">Reference proteome</keyword>
<reference evidence="2" key="1">
    <citation type="submission" date="2024-05" db="EMBL/GenBank/DDBJ databases">
        <title>Isolation and characterization of Sporomusa carbonis sp. nov., a carboxydotrophic hydrogenogen in the genus of Sporomusa isolated from a charcoal burning pile.</title>
        <authorList>
            <person name="Boeer T."/>
            <person name="Rosenbaum F."/>
            <person name="Eysell L."/>
            <person name="Mueller V."/>
            <person name="Daniel R."/>
            <person name="Poehlein A."/>
        </authorList>
    </citation>
    <scope>NUCLEOTIDE SEQUENCE [LARGE SCALE GENOMIC DNA]</scope>
    <source>
        <strain evidence="2">DSM 3132</strain>
    </source>
</reference>
<feature type="transmembrane region" description="Helical" evidence="1">
    <location>
        <begin position="34"/>
        <end position="53"/>
    </location>
</feature>
<protein>
    <submittedName>
        <fullName evidence="2">Uncharacterized protein</fullName>
    </submittedName>
</protein>
<name>A0ABZ3J2F0_SPOA4</name>
<accession>A0ABZ3J2F0</accession>
<evidence type="ECO:0000313" key="2">
    <source>
        <dbReference type="EMBL" id="XFO72303.1"/>
    </source>
</evidence>
<evidence type="ECO:0000313" key="3">
    <source>
        <dbReference type="Proteomes" id="UP000216052"/>
    </source>
</evidence>
<proteinExistence type="predicted"/>
<keyword evidence="1" id="KW-0472">Membrane</keyword>
<dbReference type="NCBIfam" id="NF041644">
    <property type="entry name" value="CBO0543_fam"/>
    <property type="match status" value="1"/>
</dbReference>
<dbReference type="EMBL" id="CP155571">
    <property type="protein sequence ID" value="XFO72303.1"/>
    <property type="molecule type" value="Genomic_DNA"/>
</dbReference>
<feature type="transmembrane region" description="Helical" evidence="1">
    <location>
        <begin position="155"/>
        <end position="174"/>
    </location>
</feature>
<dbReference type="RefSeq" id="WP_093795576.1">
    <property type="nucleotide sequence ID" value="NZ_CP155571.1"/>
</dbReference>
<feature type="transmembrane region" description="Helical" evidence="1">
    <location>
        <begin position="125"/>
        <end position="143"/>
    </location>
</feature>
<evidence type="ECO:0000256" key="1">
    <source>
        <dbReference type="SAM" id="Phobius"/>
    </source>
</evidence>
<dbReference type="Proteomes" id="UP000216052">
    <property type="component" value="Chromosome"/>
</dbReference>
<keyword evidence="1" id="KW-1133">Transmembrane helix</keyword>
<feature type="transmembrane region" description="Helical" evidence="1">
    <location>
        <begin position="100"/>
        <end position="118"/>
    </location>
</feature>
<gene>
    <name evidence="2" type="ORF">SPACI_023490</name>
</gene>
<sequence length="182" mass="21834">MTENLNQYAEIFAAQKYYHDLQYQHWLQYELFTYQWWLLLATLIVPWIFWWRIVDRSRTGIILAYGIYIMFVVTAMDATGLALKLWIYPIKLLPIIPDSIGIDWGLLTVLDMLIYQYFPKWKTFLIVESIAAVLLAFVGEPFAEWLEAYFVLHWYHTWSFPLYIMKAVIGKWLIEKAVYRVS</sequence>